<dbReference type="Proteomes" id="UP000071644">
    <property type="component" value="Unassembled WGS sequence"/>
</dbReference>
<evidence type="ECO:0000313" key="2">
    <source>
        <dbReference type="Proteomes" id="UP000071644"/>
    </source>
</evidence>
<dbReference type="EMBL" id="LDSN01000134">
    <property type="protein sequence ID" value="KTT11848.1"/>
    <property type="molecule type" value="Genomic_DNA"/>
</dbReference>
<gene>
    <name evidence="1" type="ORF">NS96R_21240</name>
</gene>
<evidence type="ECO:0000313" key="1">
    <source>
        <dbReference type="EMBL" id="KTT11848.1"/>
    </source>
</evidence>
<sequence length="74" mass="8825">MSDWAALESAGWERLAQVRNLERLRNLFRRPLELWLALDRALFLTEQGYDVRLGVFCDYTLTPRNLMILAERDR</sequence>
<name>A0AAJ0PDA1_9PSED</name>
<comment type="caution">
    <text evidence="1">The sequence shown here is derived from an EMBL/GenBank/DDBJ whole genome shotgun (WGS) entry which is preliminary data.</text>
</comment>
<protein>
    <recommendedName>
        <fullName evidence="3">SAM-dependent methyltransferase</fullName>
    </recommendedName>
</protein>
<evidence type="ECO:0008006" key="3">
    <source>
        <dbReference type="Google" id="ProtNLM"/>
    </source>
</evidence>
<proteinExistence type="predicted"/>
<accession>A0AAJ0PDA1</accession>
<dbReference type="AlphaFoldDB" id="A0AAJ0PDA1"/>
<organism evidence="1 2">
    <name type="scientific">Pseudomonas parafulva</name>
    <dbReference type="NCBI Taxonomy" id="157782"/>
    <lineage>
        <taxon>Bacteria</taxon>
        <taxon>Pseudomonadati</taxon>
        <taxon>Pseudomonadota</taxon>
        <taxon>Gammaproteobacteria</taxon>
        <taxon>Pseudomonadales</taxon>
        <taxon>Pseudomonadaceae</taxon>
        <taxon>Pseudomonas</taxon>
    </lineage>
</organism>
<reference evidence="1 2" key="1">
    <citation type="journal article" date="2016" name="Front. Microbiol.">
        <title>Genomic Resource of Rice Seed Associated Bacteria.</title>
        <authorList>
            <person name="Midha S."/>
            <person name="Bansal K."/>
            <person name="Sharma S."/>
            <person name="Kumar N."/>
            <person name="Patil P.P."/>
            <person name="Chaudhry V."/>
            <person name="Patil P.B."/>
        </authorList>
    </citation>
    <scope>NUCLEOTIDE SEQUENCE [LARGE SCALE GENOMIC DNA]</scope>
    <source>
        <strain evidence="1 2">NS96</strain>
    </source>
</reference>